<dbReference type="RefSeq" id="WP_277519759.1">
    <property type="nucleotide sequence ID" value="NZ_JAMQOT010000001.1"/>
</dbReference>
<proteinExistence type="predicted"/>
<feature type="domain" description="DUF7305" evidence="2">
    <location>
        <begin position="264"/>
        <end position="473"/>
    </location>
</feature>
<sequence length="505" mass="54702">MISGRGSESFLLSERGQSALIGVILLIGMAATVSVGVLLVAGDVMNGAEQQSQNQRVEQGFVELGHEMSTVSVSDDSSRTVSFEAGDSGAVTKTKAGWIHIEGGDVDINRSIGAVEYVGDDGTVVAYQSGGVWRETGNKTRMLSAPNIDYDSEDETLWFPITTLSGSQSLDSGDVSIEHNSTDPIGNVTFVENDTVTVTIQSDYYRGWERYFRTEAGGASVQNVYHENRTVDVLLGYDDLDGAFEQGATIGSDEDKHFEDKHDKIGEDYAMGTPLPEMDPVIDEMVTDAKAGDVDKNLSNSTYSNPLDDGTYFIEEIDGNEEYNFDLSDGNATLIVEEDVDLEGSINVVDHSDDHVLRIYAGGNRFDLDGTVCVDTGSGCEQRAEIIQFYGPSTMGVDLGPSSGGTFEGVLYVASSEEKSDDWWEGTSGGGSCKEEYQVRMQASGTDFNGSMVAYSVCTQSNSMQFDYDEDLAGAEIDPYPEDYTLPPQITYLNIAVHELDVENK</sequence>
<organism evidence="3 4">
    <name type="scientific">Natrinema salsiterrestre</name>
    <dbReference type="NCBI Taxonomy" id="2950540"/>
    <lineage>
        <taxon>Archaea</taxon>
        <taxon>Methanobacteriati</taxon>
        <taxon>Methanobacteriota</taxon>
        <taxon>Stenosarchaea group</taxon>
        <taxon>Halobacteria</taxon>
        <taxon>Halobacteriales</taxon>
        <taxon>Natrialbaceae</taxon>
        <taxon>Natrinema</taxon>
    </lineage>
</organism>
<dbReference type="InterPro" id="IPR055713">
    <property type="entry name" value="DUF7289"/>
</dbReference>
<comment type="caution">
    <text evidence="3">The sequence shown here is derived from an EMBL/GenBank/DDBJ whole genome shotgun (WGS) entry which is preliminary data.</text>
</comment>
<dbReference type="InterPro" id="IPR055729">
    <property type="entry name" value="DUF7305"/>
</dbReference>
<reference evidence="3" key="1">
    <citation type="submission" date="2022-06" db="EMBL/GenBank/DDBJ databases">
        <title>Natrinema sp. a new haloarchaeum isolate from saline soil.</title>
        <authorList>
            <person name="Strakova D."/>
            <person name="Galisteo C."/>
            <person name="Sanchez-Porro C."/>
            <person name="Ventosa A."/>
        </authorList>
    </citation>
    <scope>NUCLEOTIDE SEQUENCE</scope>
    <source>
        <strain evidence="3">S1CR25-10</strain>
    </source>
</reference>
<dbReference type="AlphaFoldDB" id="A0A9Q4KYY3"/>
<feature type="transmembrane region" description="Helical" evidence="1">
    <location>
        <begin position="20"/>
        <end position="42"/>
    </location>
</feature>
<evidence type="ECO:0000259" key="2">
    <source>
        <dbReference type="Pfam" id="PF23981"/>
    </source>
</evidence>
<evidence type="ECO:0000256" key="1">
    <source>
        <dbReference type="SAM" id="Phobius"/>
    </source>
</evidence>
<gene>
    <name evidence="3" type="ORF">NDI89_01640</name>
</gene>
<keyword evidence="1" id="KW-1133">Transmembrane helix</keyword>
<protein>
    <recommendedName>
        <fullName evidence="2">DUF7305 domain-containing protein</fullName>
    </recommendedName>
</protein>
<dbReference type="Proteomes" id="UP001154061">
    <property type="component" value="Unassembled WGS sequence"/>
</dbReference>
<dbReference type="Pfam" id="PF23981">
    <property type="entry name" value="DUF7305"/>
    <property type="match status" value="1"/>
</dbReference>
<dbReference type="EMBL" id="JAMQOT010000001">
    <property type="protein sequence ID" value="MDF9744277.1"/>
    <property type="molecule type" value="Genomic_DNA"/>
</dbReference>
<dbReference type="Pfam" id="PF23960">
    <property type="entry name" value="DUF7289"/>
    <property type="match status" value="1"/>
</dbReference>
<keyword evidence="1" id="KW-0472">Membrane</keyword>
<keyword evidence="1" id="KW-0812">Transmembrane</keyword>
<keyword evidence="4" id="KW-1185">Reference proteome</keyword>
<evidence type="ECO:0000313" key="3">
    <source>
        <dbReference type="EMBL" id="MDF9744277.1"/>
    </source>
</evidence>
<accession>A0A9Q4KYY3</accession>
<name>A0A9Q4KYY3_9EURY</name>
<evidence type="ECO:0000313" key="4">
    <source>
        <dbReference type="Proteomes" id="UP001154061"/>
    </source>
</evidence>